<feature type="transmembrane region" description="Helical" evidence="1">
    <location>
        <begin position="210"/>
        <end position="227"/>
    </location>
</feature>
<feature type="transmembrane region" description="Helical" evidence="1">
    <location>
        <begin position="54"/>
        <end position="73"/>
    </location>
</feature>
<keyword evidence="1" id="KW-1133">Transmembrane helix</keyword>
<feature type="transmembrane region" description="Helical" evidence="1">
    <location>
        <begin position="182"/>
        <end position="203"/>
    </location>
</feature>
<dbReference type="PANTHER" id="PTHR33802">
    <property type="entry name" value="SI:CH211-161H7.5-RELATED"/>
    <property type="match status" value="1"/>
</dbReference>
<reference evidence="2 3" key="1">
    <citation type="submission" date="2021-07" db="EMBL/GenBank/DDBJ databases">
        <title>Alteriqipengyuania abyssalis NZ-12B nov, sp.nov isolated from deep sea sponge in pacific ocean.</title>
        <authorList>
            <person name="Tareen S."/>
            <person name="Wink J."/>
        </authorList>
    </citation>
    <scope>NUCLEOTIDE SEQUENCE [LARGE SCALE GENOMIC DNA]</scope>
    <source>
        <strain evidence="2 3">NZ-12B</strain>
    </source>
</reference>
<dbReference type="EMBL" id="JAHWXP010000002">
    <property type="protein sequence ID" value="MBY8337037.1"/>
    <property type="molecule type" value="Genomic_DNA"/>
</dbReference>
<gene>
    <name evidence="2" type="ORF">KYN89_08240</name>
</gene>
<organism evidence="2 3">
    <name type="scientific">Alteriqipengyuania abyssalis</name>
    <dbReference type="NCBI Taxonomy" id="2860200"/>
    <lineage>
        <taxon>Bacteria</taxon>
        <taxon>Pseudomonadati</taxon>
        <taxon>Pseudomonadota</taxon>
        <taxon>Alphaproteobacteria</taxon>
        <taxon>Sphingomonadales</taxon>
        <taxon>Erythrobacteraceae</taxon>
        <taxon>Alteriqipengyuania</taxon>
    </lineage>
</organism>
<proteinExistence type="predicted"/>
<feature type="transmembrane region" description="Helical" evidence="1">
    <location>
        <begin position="85"/>
        <end position="106"/>
    </location>
</feature>
<feature type="transmembrane region" description="Helical" evidence="1">
    <location>
        <begin position="112"/>
        <end position="135"/>
    </location>
</feature>
<keyword evidence="3" id="KW-1185">Reference proteome</keyword>
<evidence type="ECO:0000313" key="3">
    <source>
        <dbReference type="Proteomes" id="UP000759298"/>
    </source>
</evidence>
<keyword evidence="1" id="KW-0472">Membrane</keyword>
<feature type="transmembrane region" description="Helical" evidence="1">
    <location>
        <begin position="147"/>
        <end position="176"/>
    </location>
</feature>
<feature type="transmembrane region" description="Helical" evidence="1">
    <location>
        <begin position="12"/>
        <end position="34"/>
    </location>
</feature>
<sequence>MEPSETRIEGHPAVVLAVILAALLQFLTTSLPALGIGDPIGSQSNAVRTLITPAGWAFSIWGPLFAGTIIFAIYQARPSQRTNALLLRIRLPAAGAFLGNAVWALYTQGFGLAVLSVAIIAATLACLIAIYRVFARWEPKFSTGERWLAVLPLSALAAWLTAATIVNIAATLLFYGVDGGEAAPLISALVVLTGGIIACLALVRGRGNPFYAIVFLWALSAIYAAGGQRAEPVAIATGVAAVLVIAGVAIGLRSAGLRRWFGG</sequence>
<dbReference type="InterPro" id="IPR038330">
    <property type="entry name" value="TspO/MBR-related_sf"/>
</dbReference>
<dbReference type="RefSeq" id="WP_222824620.1">
    <property type="nucleotide sequence ID" value="NZ_JAHWXP010000002.1"/>
</dbReference>
<accession>A0ABS7PD88</accession>
<dbReference type="Gene3D" id="1.20.1260.100">
    <property type="entry name" value="TspO/MBR protein"/>
    <property type="match status" value="1"/>
</dbReference>
<comment type="caution">
    <text evidence="2">The sequence shown here is derived from an EMBL/GenBank/DDBJ whole genome shotgun (WGS) entry which is preliminary data.</text>
</comment>
<name>A0ABS7PD88_9SPHN</name>
<dbReference type="PANTHER" id="PTHR33802:SF1">
    <property type="entry name" value="XK-RELATED PROTEIN"/>
    <property type="match status" value="1"/>
</dbReference>
<evidence type="ECO:0008006" key="4">
    <source>
        <dbReference type="Google" id="ProtNLM"/>
    </source>
</evidence>
<protein>
    <recommendedName>
        <fullName evidence="4">Tryptophan-rich sensory protein</fullName>
    </recommendedName>
</protein>
<dbReference type="Proteomes" id="UP000759298">
    <property type="component" value="Unassembled WGS sequence"/>
</dbReference>
<feature type="transmembrane region" description="Helical" evidence="1">
    <location>
        <begin position="233"/>
        <end position="252"/>
    </location>
</feature>
<keyword evidence="1" id="KW-0812">Transmembrane</keyword>
<evidence type="ECO:0000256" key="1">
    <source>
        <dbReference type="SAM" id="Phobius"/>
    </source>
</evidence>
<evidence type="ECO:0000313" key="2">
    <source>
        <dbReference type="EMBL" id="MBY8337037.1"/>
    </source>
</evidence>